<accession>A0A9D2BDV1</accession>
<keyword evidence="3 5" id="KW-1133">Transmembrane helix</keyword>
<evidence type="ECO:0000256" key="1">
    <source>
        <dbReference type="ARBA" id="ARBA00004141"/>
    </source>
</evidence>
<feature type="transmembrane region" description="Helical" evidence="5">
    <location>
        <begin position="162"/>
        <end position="184"/>
    </location>
</feature>
<dbReference type="EMBL" id="DXEQ01000150">
    <property type="protein sequence ID" value="HIX72433.1"/>
    <property type="molecule type" value="Genomic_DNA"/>
</dbReference>
<proteinExistence type="predicted"/>
<evidence type="ECO:0000256" key="5">
    <source>
        <dbReference type="SAM" id="Phobius"/>
    </source>
</evidence>
<sequence length="313" mass="33239">MIYMSFFVGLLLICKGGDWFVDAASAIARAFGIPKYIVGATIVSFATTMPEILVSVSAALKGSSTMAIGNAVGSVSANTGIILGVSLFCLPVAIRRSEYLTKNILYIGCLLLLFVSFRDRVFDAADCILLLMGGSLFLFMNVKNAMTSRSERESLPGGRKALPGRVGFFVLGAACVVVGSELLIDSACVLARQFHISEEIISVTILAMGTSLPEFVTTITAILKKESSLSVGNIVGANVIDTAFILPICTLITGESLTVAPQMAEIDMPVCILLAVIALAPMLIRGRIRRADGAAVFGVYLLYFLIITKGMWG</sequence>
<reference evidence="7" key="2">
    <citation type="submission" date="2021-04" db="EMBL/GenBank/DDBJ databases">
        <authorList>
            <person name="Gilroy R."/>
        </authorList>
    </citation>
    <scope>NUCLEOTIDE SEQUENCE</scope>
    <source>
        <strain evidence="7">ChiSxjej3B15-1167</strain>
    </source>
</reference>
<dbReference type="GO" id="GO:0008273">
    <property type="term" value="F:calcium, potassium:sodium antiporter activity"/>
    <property type="evidence" value="ECO:0007669"/>
    <property type="project" value="TreeGrafter"/>
</dbReference>
<comment type="caution">
    <text evidence="7">The sequence shown here is derived from an EMBL/GenBank/DDBJ whole genome shotgun (WGS) entry which is preliminary data.</text>
</comment>
<feature type="transmembrane region" description="Helical" evidence="5">
    <location>
        <begin position="36"/>
        <end position="60"/>
    </location>
</feature>
<dbReference type="GO" id="GO:0005262">
    <property type="term" value="F:calcium channel activity"/>
    <property type="evidence" value="ECO:0007669"/>
    <property type="project" value="TreeGrafter"/>
</dbReference>
<protein>
    <submittedName>
        <fullName evidence="7">Calcium/sodium antiporter</fullName>
    </submittedName>
</protein>
<evidence type="ECO:0000256" key="2">
    <source>
        <dbReference type="ARBA" id="ARBA00022692"/>
    </source>
</evidence>
<dbReference type="Pfam" id="PF01699">
    <property type="entry name" value="Na_Ca_ex"/>
    <property type="match status" value="2"/>
</dbReference>
<keyword evidence="2 5" id="KW-0812">Transmembrane</keyword>
<feature type="transmembrane region" description="Helical" evidence="5">
    <location>
        <begin position="234"/>
        <end position="254"/>
    </location>
</feature>
<dbReference type="InterPro" id="IPR044880">
    <property type="entry name" value="NCX_ion-bd_dom_sf"/>
</dbReference>
<evidence type="ECO:0000313" key="8">
    <source>
        <dbReference type="Proteomes" id="UP000886805"/>
    </source>
</evidence>
<feature type="transmembrane region" description="Helical" evidence="5">
    <location>
        <begin position="124"/>
        <end position="142"/>
    </location>
</feature>
<dbReference type="GO" id="GO:0006874">
    <property type="term" value="P:intracellular calcium ion homeostasis"/>
    <property type="evidence" value="ECO:0007669"/>
    <property type="project" value="TreeGrafter"/>
</dbReference>
<dbReference type="GO" id="GO:0005886">
    <property type="term" value="C:plasma membrane"/>
    <property type="evidence" value="ECO:0007669"/>
    <property type="project" value="TreeGrafter"/>
</dbReference>
<evidence type="ECO:0000259" key="6">
    <source>
        <dbReference type="Pfam" id="PF01699"/>
    </source>
</evidence>
<organism evidence="7 8">
    <name type="scientific">Candidatus Anaerobutyricum stercoripullorum</name>
    <dbReference type="NCBI Taxonomy" id="2838456"/>
    <lineage>
        <taxon>Bacteria</taxon>
        <taxon>Bacillati</taxon>
        <taxon>Bacillota</taxon>
        <taxon>Clostridia</taxon>
        <taxon>Lachnospirales</taxon>
        <taxon>Lachnospiraceae</taxon>
        <taxon>Anaerobutyricum</taxon>
    </lineage>
</organism>
<feature type="transmembrane region" description="Helical" evidence="5">
    <location>
        <begin position="266"/>
        <end position="284"/>
    </location>
</feature>
<comment type="subcellular location">
    <subcellularLocation>
        <location evidence="1">Membrane</location>
        <topology evidence="1">Multi-pass membrane protein</topology>
    </subcellularLocation>
</comment>
<dbReference type="Gene3D" id="1.20.1420.30">
    <property type="entry name" value="NCX, central ion-binding region"/>
    <property type="match status" value="1"/>
</dbReference>
<evidence type="ECO:0000256" key="4">
    <source>
        <dbReference type="ARBA" id="ARBA00023136"/>
    </source>
</evidence>
<keyword evidence="4 5" id="KW-0472">Membrane</keyword>
<dbReference type="PANTHER" id="PTHR10846:SF8">
    <property type="entry name" value="INNER MEMBRANE PROTEIN YRBG"/>
    <property type="match status" value="1"/>
</dbReference>
<gene>
    <name evidence="7" type="ORF">H9849_05365</name>
</gene>
<evidence type="ECO:0000256" key="3">
    <source>
        <dbReference type="ARBA" id="ARBA00022989"/>
    </source>
</evidence>
<name>A0A9D2BDV1_9FIRM</name>
<reference evidence="7" key="1">
    <citation type="journal article" date="2021" name="PeerJ">
        <title>Extensive microbial diversity within the chicken gut microbiome revealed by metagenomics and culture.</title>
        <authorList>
            <person name="Gilroy R."/>
            <person name="Ravi A."/>
            <person name="Getino M."/>
            <person name="Pursley I."/>
            <person name="Horton D.L."/>
            <person name="Alikhan N.F."/>
            <person name="Baker D."/>
            <person name="Gharbi K."/>
            <person name="Hall N."/>
            <person name="Watson M."/>
            <person name="Adriaenssens E.M."/>
            <person name="Foster-Nyarko E."/>
            <person name="Jarju S."/>
            <person name="Secka A."/>
            <person name="Antonio M."/>
            <person name="Oren A."/>
            <person name="Chaudhuri R.R."/>
            <person name="La Ragione R."/>
            <person name="Hildebrand F."/>
            <person name="Pallen M.J."/>
        </authorList>
    </citation>
    <scope>NUCLEOTIDE SEQUENCE</scope>
    <source>
        <strain evidence="7">ChiSxjej3B15-1167</strain>
    </source>
</reference>
<feature type="transmembrane region" description="Helical" evidence="5">
    <location>
        <begin position="72"/>
        <end position="94"/>
    </location>
</feature>
<dbReference type="AlphaFoldDB" id="A0A9D2BDV1"/>
<dbReference type="InterPro" id="IPR004481">
    <property type="entry name" value="K/Na/Ca-exchanger"/>
</dbReference>
<feature type="domain" description="Sodium/calcium exchanger membrane region" evidence="6">
    <location>
        <begin position="166"/>
        <end position="308"/>
    </location>
</feature>
<dbReference type="NCBIfam" id="TIGR00367">
    <property type="entry name" value="calcium/sodium antiporter"/>
    <property type="match status" value="1"/>
</dbReference>
<evidence type="ECO:0000313" key="7">
    <source>
        <dbReference type="EMBL" id="HIX72433.1"/>
    </source>
</evidence>
<feature type="transmembrane region" description="Helical" evidence="5">
    <location>
        <begin position="291"/>
        <end position="312"/>
    </location>
</feature>
<dbReference type="Proteomes" id="UP000886805">
    <property type="component" value="Unassembled WGS sequence"/>
</dbReference>
<dbReference type="PANTHER" id="PTHR10846">
    <property type="entry name" value="SODIUM/POTASSIUM/CALCIUM EXCHANGER"/>
    <property type="match status" value="1"/>
</dbReference>
<dbReference type="InterPro" id="IPR004837">
    <property type="entry name" value="NaCa_Exmemb"/>
</dbReference>
<feature type="domain" description="Sodium/calcium exchanger membrane region" evidence="6">
    <location>
        <begin position="4"/>
        <end position="132"/>
    </location>
</feature>